<dbReference type="InterPro" id="IPR038666">
    <property type="entry name" value="SSP1_head-tail_sf"/>
</dbReference>
<reference evidence="1" key="1">
    <citation type="journal article" date="2015" name="Nature">
        <title>Complex archaea that bridge the gap between prokaryotes and eukaryotes.</title>
        <authorList>
            <person name="Spang A."/>
            <person name="Saw J.H."/>
            <person name="Jorgensen S.L."/>
            <person name="Zaremba-Niedzwiedzka K."/>
            <person name="Martijn J."/>
            <person name="Lind A.E."/>
            <person name="van Eijk R."/>
            <person name="Schleper C."/>
            <person name="Guy L."/>
            <person name="Ettema T.J."/>
        </authorList>
    </citation>
    <scope>NUCLEOTIDE SEQUENCE</scope>
</reference>
<sequence length="110" mass="12644">MRAGPLRHPVTFFRTTETDDDDGVLVVTDQEVEDAWISIEPLRGREAIEAKQLNPTLTHKVRKRHGEVITPDCWFVHEGRTFNVIDVRNVDERDEMDELLCGEAVDEGEE</sequence>
<accession>A0A0F9ELX4</accession>
<dbReference type="Pfam" id="PF05521">
    <property type="entry name" value="Phage_HCP"/>
    <property type="match status" value="1"/>
</dbReference>
<comment type="caution">
    <text evidence="1">The sequence shown here is derived from an EMBL/GenBank/DDBJ whole genome shotgun (WGS) entry which is preliminary data.</text>
</comment>
<name>A0A0F9ELX4_9ZZZZ</name>
<dbReference type="EMBL" id="LAZR01024435">
    <property type="protein sequence ID" value="KKL75138.1"/>
    <property type="molecule type" value="Genomic_DNA"/>
</dbReference>
<gene>
    <name evidence="1" type="ORF">LCGC14_2057860</name>
</gene>
<dbReference type="InterPro" id="IPR008767">
    <property type="entry name" value="Phage_SPP1_head-tail_adaptor"/>
</dbReference>
<dbReference type="NCBIfam" id="TIGR01563">
    <property type="entry name" value="gp16_SPP1"/>
    <property type="match status" value="1"/>
</dbReference>
<dbReference type="Gene3D" id="2.40.10.270">
    <property type="entry name" value="Bacteriophage SPP1 head-tail adaptor protein"/>
    <property type="match status" value="1"/>
</dbReference>
<dbReference type="AlphaFoldDB" id="A0A0F9ELX4"/>
<evidence type="ECO:0000313" key="1">
    <source>
        <dbReference type="EMBL" id="KKL75138.1"/>
    </source>
</evidence>
<organism evidence="1">
    <name type="scientific">marine sediment metagenome</name>
    <dbReference type="NCBI Taxonomy" id="412755"/>
    <lineage>
        <taxon>unclassified sequences</taxon>
        <taxon>metagenomes</taxon>
        <taxon>ecological metagenomes</taxon>
    </lineage>
</organism>
<evidence type="ECO:0008006" key="2">
    <source>
        <dbReference type="Google" id="ProtNLM"/>
    </source>
</evidence>
<protein>
    <recommendedName>
        <fullName evidence="2">Phage head-tail adaptor</fullName>
    </recommendedName>
</protein>
<proteinExistence type="predicted"/>